<dbReference type="InterPro" id="IPR016162">
    <property type="entry name" value="Ald_DH_N"/>
</dbReference>
<dbReference type="EC" id="1.2.1.3" evidence="3"/>
<evidence type="ECO:0000313" key="8">
    <source>
        <dbReference type="EMBL" id="KAE8137380.1"/>
    </source>
</evidence>
<dbReference type="Gene3D" id="3.40.309.10">
    <property type="entry name" value="Aldehyde Dehydrogenase, Chain A, domain 2"/>
    <property type="match status" value="1"/>
</dbReference>
<dbReference type="GO" id="GO:0004029">
    <property type="term" value="F:aldehyde dehydrogenase (NAD+) activity"/>
    <property type="evidence" value="ECO:0007669"/>
    <property type="project" value="UniProtKB-EC"/>
</dbReference>
<evidence type="ECO:0000256" key="6">
    <source>
        <dbReference type="RuleBase" id="RU003345"/>
    </source>
</evidence>
<dbReference type="Pfam" id="PF00171">
    <property type="entry name" value="Aldedh"/>
    <property type="match status" value="1"/>
</dbReference>
<organism evidence="8 9">
    <name type="scientific">Aspergillus pseudotamarii</name>
    <dbReference type="NCBI Taxonomy" id="132259"/>
    <lineage>
        <taxon>Eukaryota</taxon>
        <taxon>Fungi</taxon>
        <taxon>Dikarya</taxon>
        <taxon>Ascomycota</taxon>
        <taxon>Pezizomycotina</taxon>
        <taxon>Eurotiomycetes</taxon>
        <taxon>Eurotiomycetidae</taxon>
        <taxon>Eurotiales</taxon>
        <taxon>Aspergillaceae</taxon>
        <taxon>Aspergillus</taxon>
        <taxon>Aspergillus subgen. Circumdati</taxon>
    </lineage>
</organism>
<sequence length="488" mass="53231">MDFPSQLARPRLRSADLNLATFYNVINNELTTTAETRHGINPANQQPNPEVPVSTAADLDKAVNAARQAFKTWSRTSVDERRKALSAFADAIEANKDTLAKLLTQEQGKPLDQASGEIDNTVIWARAIPKIEVPETVIEESEGRKVIQRHIPIGVGGAIVPWNFPIMLAVGKIIPAVYTGNTIIVKPSPFTPYCNLKLGELAARCFPPGVVQVLSGGDDLGPMITEHPGIDKISFTGSSLTGRRVMASCAKTLKRVTLELGGNDPSIICDDVDIDAIIPKIGVLSFLCSSQICMMIKRLYVHEKIYDEFRDKLVAFVKNLKLGEGTEPEVFFGPLQNSMQFGKARNLIDHIASEGLNSVLGGSIPDSKGFFVPPTIVDNPPENSRVVQEEPFAPILPILKWSEEDDVIARANDTEYGLGASVWTSDYERGQRIARQLEAGNVWVNAHFAVQPNVPFGGHKSSGIGSEWGLTGLTGWCNTQALYFNKNA</sequence>
<dbReference type="OrthoDB" id="310895at2759"/>
<dbReference type="FunFam" id="3.40.309.10:FF:000032">
    <property type="entry name" value="Probable aldehyde dehydrogenase"/>
    <property type="match status" value="1"/>
</dbReference>
<proteinExistence type="inferred from homology"/>
<evidence type="ECO:0000256" key="1">
    <source>
        <dbReference type="ARBA" id="ARBA00009986"/>
    </source>
</evidence>
<protein>
    <recommendedName>
        <fullName evidence="3">aldehyde dehydrogenase (NAD(+))</fullName>
        <ecNumber evidence="3">1.2.1.3</ecNumber>
    </recommendedName>
</protein>
<evidence type="ECO:0000259" key="7">
    <source>
        <dbReference type="Pfam" id="PF00171"/>
    </source>
</evidence>
<evidence type="ECO:0000256" key="3">
    <source>
        <dbReference type="ARBA" id="ARBA00024226"/>
    </source>
</evidence>
<dbReference type="InterPro" id="IPR029510">
    <property type="entry name" value="Ald_DH_CS_GLU"/>
</dbReference>
<gene>
    <name evidence="8" type="ORF">BDV38DRAFT_282927</name>
</gene>
<comment type="catalytic activity">
    <reaction evidence="4">
        <text>an aldehyde + NAD(+) + H2O = a carboxylate + NADH + 2 H(+)</text>
        <dbReference type="Rhea" id="RHEA:16185"/>
        <dbReference type="ChEBI" id="CHEBI:15377"/>
        <dbReference type="ChEBI" id="CHEBI:15378"/>
        <dbReference type="ChEBI" id="CHEBI:17478"/>
        <dbReference type="ChEBI" id="CHEBI:29067"/>
        <dbReference type="ChEBI" id="CHEBI:57540"/>
        <dbReference type="ChEBI" id="CHEBI:57945"/>
        <dbReference type="EC" id="1.2.1.3"/>
    </reaction>
</comment>
<feature type="domain" description="Aldehyde dehydrogenase" evidence="7">
    <location>
        <begin position="35"/>
        <end position="481"/>
    </location>
</feature>
<evidence type="ECO:0000313" key="9">
    <source>
        <dbReference type="Proteomes" id="UP000325672"/>
    </source>
</evidence>
<dbReference type="EMBL" id="ML743577">
    <property type="protein sequence ID" value="KAE8137380.1"/>
    <property type="molecule type" value="Genomic_DNA"/>
</dbReference>
<keyword evidence="9" id="KW-1185">Reference proteome</keyword>
<comment type="similarity">
    <text evidence="1 6">Belongs to the aldehyde dehydrogenase family.</text>
</comment>
<evidence type="ECO:0000256" key="5">
    <source>
        <dbReference type="PROSITE-ProRule" id="PRU10007"/>
    </source>
</evidence>
<dbReference type="RefSeq" id="XP_031913443.1">
    <property type="nucleotide sequence ID" value="XM_032059916.1"/>
</dbReference>
<dbReference type="CDD" id="cd07106">
    <property type="entry name" value="ALDH_AldA-AAD23400"/>
    <property type="match status" value="1"/>
</dbReference>
<dbReference type="FunFam" id="3.40.605.10:FF:000007">
    <property type="entry name" value="NAD/NADP-dependent betaine aldehyde dehydrogenase"/>
    <property type="match status" value="1"/>
</dbReference>
<dbReference type="Proteomes" id="UP000325672">
    <property type="component" value="Unassembled WGS sequence"/>
</dbReference>
<dbReference type="SUPFAM" id="SSF53720">
    <property type="entry name" value="ALDH-like"/>
    <property type="match status" value="1"/>
</dbReference>
<dbReference type="AlphaFoldDB" id="A0A5N6SUG0"/>
<dbReference type="PANTHER" id="PTHR11699">
    <property type="entry name" value="ALDEHYDE DEHYDROGENASE-RELATED"/>
    <property type="match status" value="1"/>
</dbReference>
<dbReference type="PROSITE" id="PS00687">
    <property type="entry name" value="ALDEHYDE_DEHYDR_GLU"/>
    <property type="match status" value="1"/>
</dbReference>
<dbReference type="InterPro" id="IPR015590">
    <property type="entry name" value="Aldehyde_DH_dom"/>
</dbReference>
<feature type="active site" evidence="5">
    <location>
        <position position="259"/>
    </location>
</feature>
<keyword evidence="2 6" id="KW-0560">Oxidoreductase</keyword>
<name>A0A5N6SUG0_ASPPS</name>
<accession>A0A5N6SUG0</accession>
<dbReference type="InterPro" id="IPR016163">
    <property type="entry name" value="Ald_DH_C"/>
</dbReference>
<dbReference type="InterPro" id="IPR016161">
    <property type="entry name" value="Ald_DH/histidinol_DH"/>
</dbReference>
<evidence type="ECO:0000256" key="2">
    <source>
        <dbReference type="ARBA" id="ARBA00023002"/>
    </source>
</evidence>
<reference evidence="8 9" key="1">
    <citation type="submission" date="2019-04" db="EMBL/GenBank/DDBJ databases">
        <title>Friends and foes A comparative genomics study of 23 Aspergillus species from section Flavi.</title>
        <authorList>
            <consortium name="DOE Joint Genome Institute"/>
            <person name="Kjaerbolling I."/>
            <person name="Vesth T."/>
            <person name="Frisvad J.C."/>
            <person name="Nybo J.L."/>
            <person name="Theobald S."/>
            <person name="Kildgaard S."/>
            <person name="Isbrandt T."/>
            <person name="Kuo A."/>
            <person name="Sato A."/>
            <person name="Lyhne E.K."/>
            <person name="Kogle M.E."/>
            <person name="Wiebenga A."/>
            <person name="Kun R.S."/>
            <person name="Lubbers R.J."/>
            <person name="Makela M.R."/>
            <person name="Barry K."/>
            <person name="Chovatia M."/>
            <person name="Clum A."/>
            <person name="Daum C."/>
            <person name="Haridas S."/>
            <person name="He G."/>
            <person name="LaButti K."/>
            <person name="Lipzen A."/>
            <person name="Mondo S."/>
            <person name="Riley R."/>
            <person name="Salamov A."/>
            <person name="Simmons B.A."/>
            <person name="Magnuson J.K."/>
            <person name="Henrissat B."/>
            <person name="Mortensen U.H."/>
            <person name="Larsen T.O."/>
            <person name="Devries R.P."/>
            <person name="Grigoriev I.V."/>
            <person name="Machida M."/>
            <person name="Baker S.E."/>
            <person name="Andersen M.R."/>
        </authorList>
    </citation>
    <scope>NUCLEOTIDE SEQUENCE [LARGE SCALE GENOMIC DNA]</scope>
    <source>
        <strain evidence="8 9">CBS 117625</strain>
    </source>
</reference>
<dbReference type="InterPro" id="IPR044086">
    <property type="entry name" value="LUC3-like"/>
</dbReference>
<dbReference type="GeneID" id="43644126"/>
<dbReference type="Gene3D" id="3.40.605.10">
    <property type="entry name" value="Aldehyde Dehydrogenase, Chain A, domain 1"/>
    <property type="match status" value="1"/>
</dbReference>
<evidence type="ECO:0000256" key="4">
    <source>
        <dbReference type="ARBA" id="ARBA00049194"/>
    </source>
</evidence>